<gene>
    <name evidence="2" type="ORF">DTER00134_LOCUS12951</name>
</gene>
<feature type="compositionally biased region" description="Basic and acidic residues" evidence="1">
    <location>
        <begin position="651"/>
        <end position="662"/>
    </location>
</feature>
<accession>A0A7S3QZJ2</accession>
<name>A0A7S3QZJ2_DUNTE</name>
<feature type="compositionally biased region" description="Polar residues" evidence="1">
    <location>
        <begin position="864"/>
        <end position="875"/>
    </location>
</feature>
<proteinExistence type="predicted"/>
<feature type="region of interest" description="Disordered" evidence="1">
    <location>
        <begin position="731"/>
        <end position="750"/>
    </location>
</feature>
<sequence length="965" mass="104761">MSSTGCQDEAGGKKKSHKKPWTNITYIPPSLKGVCDLIDTAPCAEHVDPFTREDYAPPLSEPSLILPPKPRPPPSARRIRQLEEQREREEQEQQQREQRRHMQQLQAELGDVYTEIEDVLLMGEDNTKSIPVQVLTHKRKSDHAIVGRAMRVQWSKLAKGLDDDDPSASQLQDIPLPLDGLPTPPPPSRQLQVVGTNAMKRKQGIEDTASRAFQTWQQPQAQTGVPEAPKLAPAMPKAWKQQGSRHNTVIPRPPCDLAILPSKHATADPPHAGPLPSGMPKGVPGPLQAASQPLSPRSQALQPHPSIQSLLDPGVEAALLPAGPPSYHGVTSGVLSPLPVSHPFFHSIAALGEFKPETQERPSAHQSPIKPLTLQLPPDLQPPPSKSSPTAPKPLRSHPRTKPEKTLSPARSLDPPRDPNPPPRRASMDAKSRAPQDDVFLTQSPDMSEVLAGTALAGSHEALQAVAAAGYSAWKERAQVEEAAALGQQQQQGLGQKWHGVKEQGQSQHQQQQDLGPSQQHRHQRHLSDNSVQQSLAYMSSFLQPTVEHSSKWTQPVPPENLPNAPHSSFPNATPLMPAFSPSKTAKQQAPASTAHSSYPPNLKTGEGHSCFAPISPASKEAKVSLDPPSFQPHAMPHFLRKLIALQHPQKKAEQKHSHLPDDPFLPRLKEASLPEPERSCQSDSSPWLQRSFKDTYCASQGLSHVPHLPEIHKSHSSEHVCRLDDTGFEHSSGDVQARASKPGPAGRSSALQHYHQHYYNRRERVPLAARARGEVFYPERKPARMSPGPAIYLGGFERKSSPVILLGPPDSPRCALGASHTDDHGAPAKPKTTSARSSPPKTRVLHSLVLGQPRHMLFQHQQQTLGEQTGAVSTSGGGAHVSHVPGDASLSQPKKHPVSASPKPSTTVDRADAEHVGKDSAWQSPDLDTGEGSLEPFASCSSPQRPAKRKGPLPTKGESASSVF</sequence>
<feature type="compositionally biased region" description="Basic and acidic residues" evidence="1">
    <location>
        <begin position="80"/>
        <end position="97"/>
    </location>
</feature>
<feature type="region of interest" description="Disordered" evidence="1">
    <location>
        <begin position="484"/>
        <end position="614"/>
    </location>
</feature>
<organism evidence="2">
    <name type="scientific">Dunaliella tertiolecta</name>
    <name type="common">Green alga</name>
    <dbReference type="NCBI Taxonomy" id="3047"/>
    <lineage>
        <taxon>Eukaryota</taxon>
        <taxon>Viridiplantae</taxon>
        <taxon>Chlorophyta</taxon>
        <taxon>core chlorophytes</taxon>
        <taxon>Chlorophyceae</taxon>
        <taxon>CS clade</taxon>
        <taxon>Chlamydomonadales</taxon>
        <taxon>Dunaliellaceae</taxon>
        <taxon>Dunaliella</taxon>
    </lineage>
</organism>
<evidence type="ECO:0000256" key="1">
    <source>
        <dbReference type="SAM" id="MobiDB-lite"/>
    </source>
</evidence>
<feature type="compositionally biased region" description="Pro residues" evidence="1">
    <location>
        <begin position="65"/>
        <end position="75"/>
    </location>
</feature>
<feature type="compositionally biased region" description="Basic and acidic residues" evidence="1">
    <location>
        <begin position="910"/>
        <end position="919"/>
    </location>
</feature>
<feature type="region of interest" description="Disordered" evidence="1">
    <location>
        <begin position="357"/>
        <end position="446"/>
    </location>
</feature>
<feature type="compositionally biased region" description="Polar residues" evidence="1">
    <location>
        <begin position="529"/>
        <end position="554"/>
    </location>
</feature>
<feature type="region of interest" description="Disordered" evidence="1">
    <location>
        <begin position="649"/>
        <end position="687"/>
    </location>
</feature>
<feature type="region of interest" description="Disordered" evidence="1">
    <location>
        <begin position="808"/>
        <end position="843"/>
    </location>
</feature>
<feature type="compositionally biased region" description="Basic and acidic residues" evidence="1">
    <location>
        <begin position="668"/>
        <end position="681"/>
    </location>
</feature>
<feature type="region of interest" description="Disordered" evidence="1">
    <location>
        <begin position="52"/>
        <end position="103"/>
    </location>
</feature>
<evidence type="ECO:0000313" key="2">
    <source>
        <dbReference type="EMBL" id="CAE0497878.1"/>
    </source>
</evidence>
<protein>
    <submittedName>
        <fullName evidence="2">Uncharacterized protein</fullName>
    </submittedName>
</protein>
<feature type="compositionally biased region" description="Polar residues" evidence="1">
    <location>
        <begin position="289"/>
        <end position="308"/>
    </location>
</feature>
<feature type="region of interest" description="Disordered" evidence="1">
    <location>
        <begin position="261"/>
        <end position="308"/>
    </location>
</feature>
<feature type="region of interest" description="Disordered" evidence="1">
    <location>
        <begin position="1"/>
        <end position="29"/>
    </location>
</feature>
<feature type="compositionally biased region" description="Polar residues" evidence="1">
    <location>
        <begin position="582"/>
        <end position="600"/>
    </location>
</feature>
<feature type="compositionally biased region" description="Basic and acidic residues" evidence="1">
    <location>
        <begin position="426"/>
        <end position="436"/>
    </location>
</feature>
<dbReference type="AlphaFoldDB" id="A0A7S3QZJ2"/>
<feature type="compositionally biased region" description="Low complexity" evidence="1">
    <location>
        <begin position="504"/>
        <end position="519"/>
    </location>
</feature>
<reference evidence="2" key="1">
    <citation type="submission" date="2021-01" db="EMBL/GenBank/DDBJ databases">
        <authorList>
            <person name="Corre E."/>
            <person name="Pelletier E."/>
            <person name="Niang G."/>
            <person name="Scheremetjew M."/>
            <person name="Finn R."/>
            <person name="Kale V."/>
            <person name="Holt S."/>
            <person name="Cochrane G."/>
            <person name="Meng A."/>
            <person name="Brown T."/>
            <person name="Cohen L."/>
        </authorList>
    </citation>
    <scope>NUCLEOTIDE SEQUENCE</scope>
    <source>
        <strain evidence="2">CCMP1320</strain>
    </source>
</reference>
<feature type="region of interest" description="Disordered" evidence="1">
    <location>
        <begin position="864"/>
        <end position="965"/>
    </location>
</feature>
<dbReference type="EMBL" id="HBIP01021680">
    <property type="protein sequence ID" value="CAE0497878.1"/>
    <property type="molecule type" value="Transcribed_RNA"/>
</dbReference>
<feature type="compositionally biased region" description="Low complexity" evidence="1">
    <location>
        <begin position="484"/>
        <end position="496"/>
    </location>
</feature>
<feature type="compositionally biased region" description="Polar residues" evidence="1">
    <location>
        <begin position="832"/>
        <end position="841"/>
    </location>
</feature>